<keyword evidence="1" id="KW-1133">Transmembrane helix</keyword>
<dbReference type="Proteomes" id="UP000037442">
    <property type="component" value="Unassembled WGS sequence"/>
</dbReference>
<comment type="caution">
    <text evidence="2">The sequence shown here is derived from an EMBL/GenBank/DDBJ whole genome shotgun (WGS) entry which is preliminary data.</text>
</comment>
<evidence type="ECO:0000313" key="3">
    <source>
        <dbReference type="Proteomes" id="UP000037442"/>
    </source>
</evidence>
<evidence type="ECO:0000313" key="2">
    <source>
        <dbReference type="EMBL" id="KOC19334.1"/>
    </source>
</evidence>
<protein>
    <submittedName>
        <fullName evidence="2">Uncharacterized protein</fullName>
    </submittedName>
</protein>
<feature type="transmembrane region" description="Helical" evidence="1">
    <location>
        <begin position="15"/>
        <end position="32"/>
    </location>
</feature>
<sequence length="119" mass="13218">MLFTSGGTMQKALELRIYGVGPVLLIANASIIKVRDQIQHRSAALFEPVECVFKRLHSENDMCLAALREQIFSSACFSEVITCKFHPALCHPLKGDFVVDKAALVQRNATKTAVLKMRI</sequence>
<keyword evidence="1" id="KW-0472">Membrane</keyword>
<organism evidence="2 3">
    <name type="scientific">Comamonas testosteroni</name>
    <name type="common">Pseudomonas testosteroni</name>
    <dbReference type="NCBI Taxonomy" id="285"/>
    <lineage>
        <taxon>Bacteria</taxon>
        <taxon>Pseudomonadati</taxon>
        <taxon>Pseudomonadota</taxon>
        <taxon>Betaproteobacteria</taxon>
        <taxon>Burkholderiales</taxon>
        <taxon>Comamonadaceae</taxon>
        <taxon>Comamonas</taxon>
    </lineage>
</organism>
<proteinExistence type="predicted"/>
<reference evidence="3" key="1">
    <citation type="submission" date="2014-06" db="EMBL/GenBank/DDBJ databases">
        <title>Draft genome sequence of C. testosteroni WDL7.</title>
        <authorList>
            <person name="Wu Y."/>
            <person name="Seshan H."/>
            <person name="Arumugam K."/>
        </authorList>
    </citation>
    <scope>NUCLEOTIDE SEQUENCE [LARGE SCALE GENOMIC DNA]</scope>
    <source>
        <strain evidence="3">WDL7</strain>
    </source>
</reference>
<accession>A0A0L7MBR1</accession>
<name>A0A0L7MBR1_COMTE</name>
<evidence type="ECO:0000256" key="1">
    <source>
        <dbReference type="SAM" id="Phobius"/>
    </source>
</evidence>
<dbReference type="EMBL" id="JNVD01000030">
    <property type="protein sequence ID" value="KOC19334.1"/>
    <property type="molecule type" value="Genomic_DNA"/>
</dbReference>
<gene>
    <name evidence="2" type="ORF">GL58_19215</name>
</gene>
<keyword evidence="1" id="KW-0812">Transmembrane</keyword>
<dbReference type="AlphaFoldDB" id="A0A0L7MBR1"/>